<evidence type="ECO:0000259" key="1">
    <source>
        <dbReference type="Pfam" id="PF07735"/>
    </source>
</evidence>
<dbReference type="AlphaFoldDB" id="A0A2G5SEM0"/>
<evidence type="ECO:0000313" key="3">
    <source>
        <dbReference type="Proteomes" id="UP000230233"/>
    </source>
</evidence>
<keyword evidence="3" id="KW-1185">Reference proteome</keyword>
<dbReference type="EMBL" id="PDUG01000013">
    <property type="protein sequence ID" value="PIC13382.1"/>
    <property type="molecule type" value="Genomic_DNA"/>
</dbReference>
<dbReference type="Proteomes" id="UP000230233">
    <property type="component" value="Unassembled WGS sequence"/>
</dbReference>
<reference evidence="3" key="1">
    <citation type="submission" date="2017-10" db="EMBL/GenBank/DDBJ databases">
        <title>Rapid genome shrinkage in a self-fertile nematode reveals novel sperm competition proteins.</title>
        <authorList>
            <person name="Yin D."/>
            <person name="Schwarz E.M."/>
            <person name="Thomas C.G."/>
            <person name="Felde R.L."/>
            <person name="Korf I.F."/>
            <person name="Cutter A.D."/>
            <person name="Schartner C.M."/>
            <person name="Ralston E.J."/>
            <person name="Meyer B.J."/>
            <person name="Haag E.S."/>
        </authorList>
    </citation>
    <scope>NUCLEOTIDE SEQUENCE [LARGE SCALE GENOMIC DNA]</scope>
    <source>
        <strain evidence="3">JU1422</strain>
    </source>
</reference>
<proteinExistence type="predicted"/>
<name>A0A2G5SEM0_9PELO</name>
<accession>A0A2G5SEM0</accession>
<dbReference type="PANTHER" id="PTHR21503:SF8">
    <property type="entry name" value="F-BOX ASSOCIATED DOMAIN-CONTAINING PROTEIN-RELATED"/>
    <property type="match status" value="1"/>
</dbReference>
<gene>
    <name evidence="2" type="ORF">B9Z55_027773</name>
</gene>
<comment type="caution">
    <text evidence="2">The sequence shown here is derived from an EMBL/GenBank/DDBJ whole genome shotgun (WGS) entry which is preliminary data.</text>
</comment>
<sequence length="260" mass="30062">MLEHNKIFYSYQMTNKKEEDGVRKTRYCGDSTFPVMLVYSENRIEDLKKLYSYASSIIKGDVDGVSIWMNEMDGQLRSAVDWLRSEISKIPILHILDGNVSQADLQYTLDSLTPTRRLRIFSETVEKLPLQIRKTCDELRIVKGSWIDLQHAMSFNYKGLALYGTELTNQDLNSIIKSWIEKRWCLNLICFKVNLVDPDNFVDVALGDITHERRELVTHPDPEFIILDGGFDIKRMDGLVASIHIFDSPFGIIMRLKTDC</sequence>
<dbReference type="OrthoDB" id="5842403at2759"/>
<protein>
    <recommendedName>
        <fullName evidence="1">Sdz-33 F-box domain-containing protein</fullName>
    </recommendedName>
</protein>
<evidence type="ECO:0000313" key="2">
    <source>
        <dbReference type="EMBL" id="PIC13382.1"/>
    </source>
</evidence>
<feature type="domain" description="Sdz-33 F-box" evidence="1">
    <location>
        <begin position="134"/>
        <end position="192"/>
    </location>
</feature>
<dbReference type="InterPro" id="IPR012885">
    <property type="entry name" value="F-box_Sdz-33"/>
</dbReference>
<dbReference type="Pfam" id="PF07735">
    <property type="entry name" value="FBA_2"/>
    <property type="match status" value="1"/>
</dbReference>
<organism evidence="2 3">
    <name type="scientific">Caenorhabditis nigoni</name>
    <dbReference type="NCBI Taxonomy" id="1611254"/>
    <lineage>
        <taxon>Eukaryota</taxon>
        <taxon>Metazoa</taxon>
        <taxon>Ecdysozoa</taxon>
        <taxon>Nematoda</taxon>
        <taxon>Chromadorea</taxon>
        <taxon>Rhabditida</taxon>
        <taxon>Rhabditina</taxon>
        <taxon>Rhabditomorpha</taxon>
        <taxon>Rhabditoidea</taxon>
        <taxon>Rhabditidae</taxon>
        <taxon>Peloderinae</taxon>
        <taxon>Caenorhabditis</taxon>
    </lineage>
</organism>
<dbReference type="PANTHER" id="PTHR21503">
    <property type="entry name" value="F-BOX-CONTAINING HYPOTHETICAL PROTEIN C.ELEGANS"/>
    <property type="match status" value="1"/>
</dbReference>